<accession>A0A7R9LGQ7</accession>
<reference evidence="2" key="1">
    <citation type="submission" date="2020-11" db="EMBL/GenBank/DDBJ databases">
        <authorList>
            <person name="Tran Van P."/>
        </authorList>
    </citation>
    <scope>NUCLEOTIDE SEQUENCE</scope>
</reference>
<dbReference type="EMBL" id="CAJPVJ010000641">
    <property type="protein sequence ID" value="CAG2163053.1"/>
    <property type="molecule type" value="Genomic_DNA"/>
</dbReference>
<protein>
    <submittedName>
        <fullName evidence="2">Uncharacterized protein</fullName>
    </submittedName>
</protein>
<dbReference type="AlphaFoldDB" id="A0A7R9LGQ7"/>
<sequence>MNSKSFVKKVLKRTPLRTSFMQNSQTFASTSNSTSIYSAISSKPIAVEDYNRVLMKNQRLAKENAVLRNQMSCCKESLNKSCNENIELKQQVIKSKTEIERLRRELKDKSSANMTQVCDRIKYANSLLMDEYFRVNAMKEQMNEFGNKIETMRGIMSSLESMVDTRITVF</sequence>
<name>A0A7R9LGQ7_9ACAR</name>
<feature type="coiled-coil region" evidence="1">
    <location>
        <begin position="85"/>
        <end position="112"/>
    </location>
</feature>
<keyword evidence="3" id="KW-1185">Reference proteome</keyword>
<dbReference type="OrthoDB" id="6532935at2759"/>
<dbReference type="EMBL" id="OC915466">
    <property type="protein sequence ID" value="CAD7640581.1"/>
    <property type="molecule type" value="Genomic_DNA"/>
</dbReference>
<organism evidence="2">
    <name type="scientific">Oppiella nova</name>
    <dbReference type="NCBI Taxonomy" id="334625"/>
    <lineage>
        <taxon>Eukaryota</taxon>
        <taxon>Metazoa</taxon>
        <taxon>Ecdysozoa</taxon>
        <taxon>Arthropoda</taxon>
        <taxon>Chelicerata</taxon>
        <taxon>Arachnida</taxon>
        <taxon>Acari</taxon>
        <taxon>Acariformes</taxon>
        <taxon>Sarcoptiformes</taxon>
        <taxon>Oribatida</taxon>
        <taxon>Brachypylina</taxon>
        <taxon>Oppioidea</taxon>
        <taxon>Oppiidae</taxon>
        <taxon>Oppiella</taxon>
    </lineage>
</organism>
<proteinExistence type="predicted"/>
<evidence type="ECO:0000313" key="2">
    <source>
        <dbReference type="EMBL" id="CAD7640581.1"/>
    </source>
</evidence>
<evidence type="ECO:0000256" key="1">
    <source>
        <dbReference type="SAM" id="Coils"/>
    </source>
</evidence>
<evidence type="ECO:0000313" key="3">
    <source>
        <dbReference type="Proteomes" id="UP000728032"/>
    </source>
</evidence>
<keyword evidence="1" id="KW-0175">Coiled coil</keyword>
<gene>
    <name evidence="2" type="ORF">ONB1V03_LOCUS2637</name>
</gene>
<dbReference type="Proteomes" id="UP000728032">
    <property type="component" value="Unassembled WGS sequence"/>
</dbReference>